<dbReference type="InterPro" id="IPR027417">
    <property type="entry name" value="P-loop_NTPase"/>
</dbReference>
<dbReference type="EMBL" id="WBKG01000052">
    <property type="protein sequence ID" value="KAB1978534.1"/>
    <property type="molecule type" value="Genomic_DNA"/>
</dbReference>
<dbReference type="Gene3D" id="3.40.50.300">
    <property type="entry name" value="P-loop containing nucleotide triphosphate hydrolases"/>
    <property type="match status" value="1"/>
</dbReference>
<reference evidence="2 3" key="1">
    <citation type="submission" date="2019-09" db="EMBL/GenBank/DDBJ databases">
        <title>Isolation and identification of active actinomycetes.</title>
        <authorList>
            <person name="Yu Z."/>
            <person name="Han C."/>
            <person name="Yu B."/>
        </authorList>
    </citation>
    <scope>NUCLEOTIDE SEQUENCE [LARGE SCALE GENOMIC DNA]</scope>
    <source>
        <strain evidence="2 3">NEAU-H2</strain>
    </source>
</reference>
<dbReference type="Pfam" id="PF13401">
    <property type="entry name" value="AAA_22"/>
    <property type="match status" value="1"/>
</dbReference>
<feature type="domain" description="ORC1/DEAH AAA+ ATPase" evidence="1">
    <location>
        <begin position="72"/>
        <end position="165"/>
    </location>
</feature>
<dbReference type="Proteomes" id="UP000442990">
    <property type="component" value="Unassembled WGS sequence"/>
</dbReference>
<evidence type="ECO:0000313" key="3">
    <source>
        <dbReference type="Proteomes" id="UP000442990"/>
    </source>
</evidence>
<dbReference type="GO" id="GO:0016887">
    <property type="term" value="F:ATP hydrolysis activity"/>
    <property type="evidence" value="ECO:0007669"/>
    <property type="project" value="InterPro"/>
</dbReference>
<organism evidence="2 3">
    <name type="scientific">Streptomyces triticiradicis</name>
    <dbReference type="NCBI Taxonomy" id="2651189"/>
    <lineage>
        <taxon>Bacteria</taxon>
        <taxon>Bacillati</taxon>
        <taxon>Actinomycetota</taxon>
        <taxon>Actinomycetes</taxon>
        <taxon>Kitasatosporales</taxon>
        <taxon>Streptomycetaceae</taxon>
        <taxon>Streptomyces</taxon>
    </lineage>
</organism>
<dbReference type="Gene3D" id="1.25.40.10">
    <property type="entry name" value="Tetratricopeptide repeat domain"/>
    <property type="match status" value="1"/>
</dbReference>
<dbReference type="PANTHER" id="PTHR46082:SF6">
    <property type="entry name" value="AAA+ ATPASE DOMAIN-CONTAINING PROTEIN-RELATED"/>
    <property type="match status" value="1"/>
</dbReference>
<dbReference type="AlphaFoldDB" id="A0A7J5D3L2"/>
<protein>
    <submittedName>
        <fullName evidence="2">Tetratricopeptide repeat protein</fullName>
    </submittedName>
</protein>
<dbReference type="PANTHER" id="PTHR46082">
    <property type="entry name" value="ATP/GTP-BINDING PROTEIN-RELATED"/>
    <property type="match status" value="1"/>
</dbReference>
<evidence type="ECO:0000259" key="1">
    <source>
        <dbReference type="Pfam" id="PF13401"/>
    </source>
</evidence>
<accession>A0A7J5D3L2</accession>
<proteinExistence type="predicted"/>
<evidence type="ECO:0000313" key="2">
    <source>
        <dbReference type="EMBL" id="KAB1978534.1"/>
    </source>
</evidence>
<dbReference type="InterPro" id="IPR011990">
    <property type="entry name" value="TPR-like_helical_dom_sf"/>
</dbReference>
<dbReference type="Pfam" id="PF13374">
    <property type="entry name" value="TPR_10"/>
    <property type="match status" value="1"/>
</dbReference>
<dbReference type="InterPro" id="IPR053137">
    <property type="entry name" value="NLR-like"/>
</dbReference>
<dbReference type="Pfam" id="PF13424">
    <property type="entry name" value="TPR_12"/>
    <property type="match status" value="1"/>
</dbReference>
<dbReference type="SUPFAM" id="SSF48452">
    <property type="entry name" value="TPR-like"/>
    <property type="match status" value="2"/>
</dbReference>
<gene>
    <name evidence="2" type="ORF">F8144_39545</name>
</gene>
<dbReference type="InterPro" id="IPR049945">
    <property type="entry name" value="AAA_22"/>
</dbReference>
<keyword evidence="3" id="KW-1185">Reference proteome</keyword>
<comment type="caution">
    <text evidence="2">The sequence shown here is derived from an EMBL/GenBank/DDBJ whole genome shotgun (WGS) entry which is preliminary data.</text>
</comment>
<sequence length="716" mass="78336">MTTPHPAQPSMWIGPGRDAYTAAHTLHVNNYGNNPTSAGHVSLVPSRLAYPARGRHRVVASLATAPPGTVQVLCGAGGSGKTTVALAVAEEARNRGVDVWHVSAADAATFDAHVRALAVQLGVGHERLRLAWSGPEGDAPDLVWRLLDAQDTPWLLVIDNADDLRLLARKDSHVGDGNGWVRPPSGAGRLLITSRNHNPEAWGGWVRLHRLDVLTPEAATELLLDRAPDAGTAAEAAALAGRLGYLPLLLHQAGLYLSRADRNPPWPGKPRCPRTFETYRVALADRLGELLDGCTGQPSYLPHRRATTTWEVTLDLLAGQRLPQARPLLRLLAHFADVPIPYTEVLSRPALHASGLFELQPGMDLQQVVNALADYGLITTQPPDCDGEDTVSYTATLHPLVAEATRTLDEVYARREEYVTLAARGLYDAAARRDPRRPTDWPFWRLAASHLHRLLGLARGIATAPVTEALTRTAVACTEYAVEAGRYALAFATTDQASPVAALLPPEHRTVLSLCFERARLTELVGDTAEAEAEYRELLGTQRRVLSDDDPDTLRTRHAMARVLDRRGDLNGAVAECQAVLDGRTRVLGTDHIDTLWTRHNLAWVLAQRGDLEAAETEYQAVLDDRSRTLGTDHPHTLYTRHALAWVLAQRGDLEAAETEYRATLQGQTRVLGDRHPHARSTLKALDGVRRRLDTLPPSHYRARELGWWDRGGGGS</sequence>
<name>A0A7J5D3L2_9ACTN</name>
<dbReference type="SUPFAM" id="SSF52540">
    <property type="entry name" value="P-loop containing nucleoside triphosphate hydrolases"/>
    <property type="match status" value="1"/>
</dbReference>